<proteinExistence type="predicted"/>
<dbReference type="AlphaFoldDB" id="A0AB35U559"/>
<dbReference type="Pfam" id="PF05523">
    <property type="entry name" value="FdtA"/>
    <property type="match status" value="1"/>
</dbReference>
<reference evidence="2 3" key="1">
    <citation type="submission" date="2022-03" db="EMBL/GenBank/DDBJ databases">
        <title>Novel taxa within the pig intestine.</title>
        <authorList>
            <person name="Wylensek D."/>
            <person name="Bishof K."/>
            <person name="Afrizal A."/>
            <person name="Clavel T."/>
        </authorList>
    </citation>
    <scope>NUCLEOTIDE SEQUENCE [LARGE SCALE GENOMIC DNA]</scope>
    <source>
        <strain evidence="2 3">CLA-KB-P133</strain>
    </source>
</reference>
<evidence type="ECO:0000259" key="1">
    <source>
        <dbReference type="Pfam" id="PF05523"/>
    </source>
</evidence>
<gene>
    <name evidence="2" type="ORF">MOZ60_11355</name>
</gene>
<feature type="domain" description="Sugar 3,4-ketoisomerase QdtA cupin" evidence="1">
    <location>
        <begin position="6"/>
        <end position="134"/>
    </location>
</feature>
<dbReference type="InterPro" id="IPR011051">
    <property type="entry name" value="RmlC_Cupin_sf"/>
</dbReference>
<evidence type="ECO:0000313" key="2">
    <source>
        <dbReference type="EMBL" id="MDX8420673.1"/>
    </source>
</evidence>
<dbReference type="Proteomes" id="UP001286174">
    <property type="component" value="Unassembled WGS sequence"/>
</dbReference>
<dbReference type="Gene3D" id="2.60.120.10">
    <property type="entry name" value="Jelly Rolls"/>
    <property type="match status" value="1"/>
</dbReference>
<dbReference type="CDD" id="cd20292">
    <property type="entry name" value="cupin_QdtA-like"/>
    <property type="match status" value="1"/>
</dbReference>
<dbReference type="InterPro" id="IPR014710">
    <property type="entry name" value="RmlC-like_jellyroll"/>
</dbReference>
<dbReference type="EMBL" id="JALBUR010000066">
    <property type="protein sequence ID" value="MDX8420673.1"/>
    <property type="molecule type" value="Genomic_DNA"/>
</dbReference>
<accession>A0AB35U559</accession>
<keyword evidence="3" id="KW-1185">Reference proteome</keyword>
<organism evidence="2 3">
    <name type="scientific">Grylomicrobium aquisgranensis</name>
    <dbReference type="NCBI Taxonomy" id="2926318"/>
    <lineage>
        <taxon>Bacteria</taxon>
        <taxon>Bacillati</taxon>
        <taxon>Bacillota</taxon>
        <taxon>Erysipelotrichia</taxon>
        <taxon>Erysipelotrichales</taxon>
        <taxon>Erysipelotrichaceae</taxon>
        <taxon>Grylomicrobium</taxon>
    </lineage>
</organism>
<dbReference type="SUPFAM" id="SSF51182">
    <property type="entry name" value="RmlC-like cupins"/>
    <property type="match status" value="1"/>
</dbReference>
<protein>
    <submittedName>
        <fullName evidence="2">FdtA/QdtA family cupin domain-containing protein</fullName>
    </submittedName>
</protein>
<name>A0AB35U559_9FIRM</name>
<comment type="caution">
    <text evidence="2">The sequence shown here is derived from an EMBL/GenBank/DDBJ whole genome shotgun (WGS) entry which is preliminary data.</text>
</comment>
<dbReference type="InterPro" id="IPR008894">
    <property type="entry name" value="QdtA_cupin_dom"/>
</dbReference>
<sequence>MRNMDKVRMVEFPQHGDERGHLVIVEGNQDIPFEIKRVFYIYGSEKGVVRGCHANRKSEFVLINVAGTSKVKVKDGKGNEAIYCLNRPHTGIYLPSMVWKEMYDFSADSVLLVLASTHYDPDEYIRDYDAFCEEINYMGD</sequence>
<evidence type="ECO:0000313" key="3">
    <source>
        <dbReference type="Proteomes" id="UP001286174"/>
    </source>
</evidence>